<dbReference type="Proteomes" id="UP000789920">
    <property type="component" value="Unassembled WGS sequence"/>
</dbReference>
<name>A0ACA9T0A7_9GLOM</name>
<dbReference type="EMBL" id="CAJVQC010172038">
    <property type="protein sequence ID" value="CAG8850667.1"/>
    <property type="molecule type" value="Genomic_DNA"/>
</dbReference>
<sequence>KENKGQKCERCEVLIGEKNLQRWRPGHIELPVPVTNIAVFKILATNLSKLLGIPAKKLEDIIYFNAYVIIDNNLISSLKKGKILEKKFNQSQIDSILQEIIQEKKLAENVLEKAEQLQKKITAKKNKKEETTDTTFSEEYLDFLEKHCGVKLSTGTEALQELLVGIN</sequence>
<accession>A0ACA9T0A7</accession>
<organism evidence="1 2">
    <name type="scientific">Racocetra persica</name>
    <dbReference type="NCBI Taxonomy" id="160502"/>
    <lineage>
        <taxon>Eukaryota</taxon>
        <taxon>Fungi</taxon>
        <taxon>Fungi incertae sedis</taxon>
        <taxon>Mucoromycota</taxon>
        <taxon>Glomeromycotina</taxon>
        <taxon>Glomeromycetes</taxon>
        <taxon>Diversisporales</taxon>
        <taxon>Gigasporaceae</taxon>
        <taxon>Racocetra</taxon>
    </lineage>
</organism>
<feature type="non-terminal residue" evidence="1">
    <location>
        <position position="167"/>
    </location>
</feature>
<comment type="caution">
    <text evidence="1">The sequence shown here is derived from an EMBL/GenBank/DDBJ whole genome shotgun (WGS) entry which is preliminary data.</text>
</comment>
<protein>
    <submittedName>
        <fullName evidence="1">21774_t:CDS:1</fullName>
    </submittedName>
</protein>
<gene>
    <name evidence="1" type="ORF">RPERSI_LOCUS36203</name>
</gene>
<evidence type="ECO:0000313" key="2">
    <source>
        <dbReference type="Proteomes" id="UP000789920"/>
    </source>
</evidence>
<keyword evidence="2" id="KW-1185">Reference proteome</keyword>
<evidence type="ECO:0000313" key="1">
    <source>
        <dbReference type="EMBL" id="CAG8850667.1"/>
    </source>
</evidence>
<proteinExistence type="predicted"/>
<feature type="non-terminal residue" evidence="1">
    <location>
        <position position="1"/>
    </location>
</feature>
<reference evidence="1" key="1">
    <citation type="submission" date="2021-06" db="EMBL/GenBank/DDBJ databases">
        <authorList>
            <person name="Kallberg Y."/>
            <person name="Tangrot J."/>
            <person name="Rosling A."/>
        </authorList>
    </citation>
    <scope>NUCLEOTIDE SEQUENCE</scope>
    <source>
        <strain evidence="1">MA461A</strain>
    </source>
</reference>